<dbReference type="OrthoDB" id="9812600at2"/>
<dbReference type="InterPro" id="IPR053188">
    <property type="entry name" value="FkbM_Methyltransferase"/>
</dbReference>
<keyword evidence="3" id="KW-1185">Reference proteome</keyword>
<reference evidence="2 3" key="1">
    <citation type="submission" date="2014-10" db="EMBL/GenBank/DDBJ databases">
        <title>Pedobacter Kyungheensis.</title>
        <authorList>
            <person name="Anderson B.M."/>
            <person name="Newman J.D."/>
        </authorList>
    </citation>
    <scope>NUCLEOTIDE SEQUENCE [LARGE SCALE GENOMIC DNA]</scope>
    <source>
        <strain evidence="2 3">KACC 16221</strain>
    </source>
</reference>
<dbReference type="Pfam" id="PF05050">
    <property type="entry name" value="Methyltransf_21"/>
    <property type="match status" value="1"/>
</dbReference>
<proteinExistence type="predicted"/>
<gene>
    <name evidence="2" type="ORF">OC25_07170</name>
</gene>
<evidence type="ECO:0000313" key="3">
    <source>
        <dbReference type="Proteomes" id="UP000031246"/>
    </source>
</evidence>
<dbReference type="InterPro" id="IPR029063">
    <property type="entry name" value="SAM-dependent_MTases_sf"/>
</dbReference>
<name>A0A0C1FQB3_9SPHI</name>
<dbReference type="RefSeq" id="WP_039473513.1">
    <property type="nucleotide sequence ID" value="NZ_JSYN01000006.1"/>
</dbReference>
<dbReference type="Proteomes" id="UP000031246">
    <property type="component" value="Unassembled WGS sequence"/>
</dbReference>
<protein>
    <recommendedName>
        <fullName evidence="1">Methyltransferase FkbM domain-containing protein</fullName>
    </recommendedName>
</protein>
<evidence type="ECO:0000259" key="1">
    <source>
        <dbReference type="Pfam" id="PF05050"/>
    </source>
</evidence>
<comment type="caution">
    <text evidence="2">The sequence shown here is derived from an EMBL/GenBank/DDBJ whole genome shotgun (WGS) entry which is preliminary data.</text>
</comment>
<dbReference type="SUPFAM" id="SSF53335">
    <property type="entry name" value="S-adenosyl-L-methionine-dependent methyltransferases"/>
    <property type="match status" value="1"/>
</dbReference>
<accession>A0A0C1FQB3</accession>
<dbReference type="PANTHER" id="PTHR36973:SF4">
    <property type="entry name" value="NODULATION PROTEIN"/>
    <property type="match status" value="1"/>
</dbReference>
<feature type="domain" description="Methyltransferase FkbM" evidence="1">
    <location>
        <begin position="53"/>
        <end position="211"/>
    </location>
</feature>
<dbReference type="GO" id="GO:0008171">
    <property type="term" value="F:O-methyltransferase activity"/>
    <property type="evidence" value="ECO:0007669"/>
    <property type="project" value="TreeGrafter"/>
</dbReference>
<dbReference type="PANTHER" id="PTHR36973">
    <property type="entry name" value="SLL1456 PROTEIN-RELATED"/>
    <property type="match status" value="1"/>
</dbReference>
<organism evidence="2 3">
    <name type="scientific">Pedobacter kyungheensis</name>
    <dbReference type="NCBI Taxonomy" id="1069985"/>
    <lineage>
        <taxon>Bacteria</taxon>
        <taxon>Pseudomonadati</taxon>
        <taxon>Bacteroidota</taxon>
        <taxon>Sphingobacteriia</taxon>
        <taxon>Sphingobacteriales</taxon>
        <taxon>Sphingobacteriaceae</taxon>
        <taxon>Pedobacter</taxon>
    </lineage>
</organism>
<dbReference type="AlphaFoldDB" id="A0A0C1FQB3"/>
<dbReference type="EMBL" id="JSYN01000006">
    <property type="protein sequence ID" value="KIA95112.1"/>
    <property type="molecule type" value="Genomic_DNA"/>
</dbReference>
<dbReference type="Gene3D" id="3.40.50.150">
    <property type="entry name" value="Vaccinia Virus protein VP39"/>
    <property type="match status" value="1"/>
</dbReference>
<dbReference type="NCBIfam" id="TIGR01444">
    <property type="entry name" value="fkbM_fam"/>
    <property type="match status" value="1"/>
</dbReference>
<evidence type="ECO:0000313" key="2">
    <source>
        <dbReference type="EMBL" id="KIA95112.1"/>
    </source>
</evidence>
<sequence>MNWKYLTGKTFSSLEQGLLKLQLNFISKNYPYGRNWMFDAKRILAKEPSVIVDAGANIGSISKELSYWFPLAKIIAFEPVKHTFDQLLKHLGNYPNIIFFQKALGAAPGKITIEINRENTINSIKATYNSENIIGKEEIEVVRLEEVLLEQQIDQIDIIKIDVEGFEFEVLEGQGSLINQTKIILLEVGYEREITKVHFSDVEAFMEQKGFMLCGIYETRRNLFDKRKLWYSNNLYVKKELLNS</sequence>
<dbReference type="InterPro" id="IPR006342">
    <property type="entry name" value="FkbM_mtfrase"/>
</dbReference>